<dbReference type="PANTHER" id="PTHR31739">
    <property type="entry name" value="ENT-COPALYL DIPHOSPHATE SYNTHASE, CHLOROPLASTIC"/>
    <property type="match status" value="1"/>
</dbReference>
<dbReference type="RefSeq" id="XP_039117469.1">
    <property type="nucleotide sequence ID" value="XM_039261535.1"/>
</dbReference>
<dbReference type="Gene3D" id="1.50.10.130">
    <property type="entry name" value="Terpene synthase, N-terminal domain"/>
    <property type="match status" value="1"/>
</dbReference>
<evidence type="ECO:0000256" key="1">
    <source>
        <dbReference type="ARBA" id="ARBA00001946"/>
    </source>
</evidence>
<evidence type="ECO:0000256" key="2">
    <source>
        <dbReference type="ARBA" id="ARBA00022723"/>
    </source>
</evidence>
<accession>A0AB40ARU2</accession>
<proteinExistence type="predicted"/>
<dbReference type="FunFam" id="1.50.10.130:FF:000002">
    <property type="entry name" value="Ent-copalyl diphosphate synthase, chloroplastic"/>
    <property type="match status" value="1"/>
</dbReference>
<comment type="cofactor">
    <cofactor evidence="1">
        <name>Mg(2+)</name>
        <dbReference type="ChEBI" id="CHEBI:18420"/>
    </cofactor>
</comment>
<dbReference type="InterPro" id="IPR050148">
    <property type="entry name" value="Terpene_synthase-like"/>
</dbReference>
<dbReference type="PANTHER" id="PTHR31739:SF4">
    <property type="entry name" value="ENT-COPALYL DIPHOSPHATE SYNTHASE, CHLOROPLASTIC"/>
    <property type="match status" value="1"/>
</dbReference>
<dbReference type="SUPFAM" id="SSF48576">
    <property type="entry name" value="Terpenoid synthases"/>
    <property type="match status" value="1"/>
</dbReference>
<dbReference type="SUPFAM" id="SSF48239">
    <property type="entry name" value="Terpenoid cyclases/Protein prenyltransferases"/>
    <property type="match status" value="2"/>
</dbReference>
<dbReference type="Proteomes" id="UP001515500">
    <property type="component" value="Chromosome 26"/>
</dbReference>
<dbReference type="Gene3D" id="1.10.600.10">
    <property type="entry name" value="Farnesyl Diphosphate Synthase"/>
    <property type="match status" value="1"/>
</dbReference>
<dbReference type="GO" id="GO:0000287">
    <property type="term" value="F:magnesium ion binding"/>
    <property type="evidence" value="ECO:0007669"/>
    <property type="project" value="InterPro"/>
</dbReference>
<protein>
    <submittedName>
        <fullName evidence="7">Bifunctional abietadiene synthase, chloroplastic-like</fullName>
    </submittedName>
</protein>
<evidence type="ECO:0000313" key="7">
    <source>
        <dbReference type="RefSeq" id="XP_039117469.1"/>
    </source>
</evidence>
<dbReference type="InterPro" id="IPR036965">
    <property type="entry name" value="Terpene_synth_N_sf"/>
</dbReference>
<dbReference type="SFLD" id="SFLDG01014">
    <property type="entry name" value="Terpene_Cyclase_Like_1_N-term"/>
    <property type="match status" value="1"/>
</dbReference>
<dbReference type="GO" id="GO:0009686">
    <property type="term" value="P:gibberellin biosynthetic process"/>
    <property type="evidence" value="ECO:0007669"/>
    <property type="project" value="TreeGrafter"/>
</dbReference>
<dbReference type="AlphaFoldDB" id="A0AB40ARU2"/>
<dbReference type="InterPro" id="IPR008949">
    <property type="entry name" value="Isoprenoid_synthase_dom_sf"/>
</dbReference>
<feature type="domain" description="Terpene synthase metal-binding" evidence="5">
    <location>
        <begin position="509"/>
        <end position="738"/>
    </location>
</feature>
<keyword evidence="2" id="KW-0479">Metal-binding</keyword>
<evidence type="ECO:0000256" key="3">
    <source>
        <dbReference type="ARBA" id="ARBA00022842"/>
    </source>
</evidence>
<keyword evidence="6" id="KW-1185">Reference proteome</keyword>
<gene>
    <name evidence="7" type="primary">LOC120253209</name>
</gene>
<organism evidence="6 7">
    <name type="scientific">Dioscorea cayennensis subsp. rotundata</name>
    <name type="common">White Guinea yam</name>
    <name type="synonym">Dioscorea rotundata</name>
    <dbReference type="NCBI Taxonomy" id="55577"/>
    <lineage>
        <taxon>Eukaryota</taxon>
        <taxon>Viridiplantae</taxon>
        <taxon>Streptophyta</taxon>
        <taxon>Embryophyta</taxon>
        <taxon>Tracheophyta</taxon>
        <taxon>Spermatophyta</taxon>
        <taxon>Magnoliopsida</taxon>
        <taxon>Liliopsida</taxon>
        <taxon>Dioscoreales</taxon>
        <taxon>Dioscoreaceae</taxon>
        <taxon>Dioscorea</taxon>
    </lineage>
</organism>
<feature type="domain" description="Terpene synthase N-terminal" evidence="4">
    <location>
        <begin position="217"/>
        <end position="423"/>
    </location>
</feature>
<dbReference type="InterPro" id="IPR001906">
    <property type="entry name" value="Terpene_synth_N"/>
</dbReference>
<evidence type="ECO:0000259" key="4">
    <source>
        <dbReference type="Pfam" id="PF01397"/>
    </source>
</evidence>
<dbReference type="Pfam" id="PF01397">
    <property type="entry name" value="Terpene_synth"/>
    <property type="match status" value="1"/>
</dbReference>
<dbReference type="Pfam" id="PF03936">
    <property type="entry name" value="Terpene_synth_C"/>
    <property type="match status" value="1"/>
</dbReference>
<dbReference type="GO" id="GO:0009507">
    <property type="term" value="C:chloroplast"/>
    <property type="evidence" value="ECO:0007669"/>
    <property type="project" value="TreeGrafter"/>
</dbReference>
<reference evidence="7" key="1">
    <citation type="submission" date="2025-08" db="UniProtKB">
        <authorList>
            <consortium name="RefSeq"/>
        </authorList>
    </citation>
    <scope>IDENTIFICATION</scope>
</reference>
<evidence type="ECO:0000313" key="6">
    <source>
        <dbReference type="Proteomes" id="UP001515500"/>
    </source>
</evidence>
<dbReference type="GO" id="GO:0010333">
    <property type="term" value="F:terpene synthase activity"/>
    <property type="evidence" value="ECO:0007669"/>
    <property type="project" value="InterPro"/>
</dbReference>
<dbReference type="InterPro" id="IPR008930">
    <property type="entry name" value="Terpenoid_cyclase/PrenylTrfase"/>
</dbReference>
<keyword evidence="3" id="KW-0460">Magnesium</keyword>
<sequence>MVPKYTREAQEFLTSEKFELPECNNPSKPNSSEERMGTLIMKIKEKFELMNDGEISPSAYDTAWIARIPSLDNPKKPQYPMTLKWIIENQNKDGSWGEPSFFLLYDRLVCTLACVLALKKWEAGEEQVAKGLHFLRLCVLDLDKETANLMTAGFEIIFPSMLNEAKNIRLALPYDLLCLEKIHIMREKKIKRIPLDVLHSVHTTLLHSLEALQDVVQWDKIMKLQCGNGSFLNSPSATAAAYMMTGDTKCLEFLTFIVNHFGDHAPCVYPIDIFDRIWMVDTIQRLGIDRHFSEEISDVLDYVYRNNGKRGVPWGRDITLPDIDDTCMALRLMRMHGYPISPDVLELFKDDNGNFICFPGETHQGVSDMFNLCRLSQISFPGERILREAKAFAEDYLKSCAQHNLVEDKWSLRKSLKEEINHVMQNPWIKSLQRLDVREYIKHYGENDVWLGKSVYRISNVNNPIYMELAKLDYNMLQRMYHKEMNFILRWRENCDFDESLVSSVFPKKVYYAIAAAVYEPEYAACRSAYAKINCIENILRDLFERHEYLHELRLFCQAVEQWNQSLACSLPFKLKGLFMAMHDTLNDLAIQASNAQGRDIFPYLHDMRVKQAEAYMRNRELREDDKLMQSMSFEEYMEHKKEVSGVGMRVVPAMFLMGKQLQDHTLQCLDSRSKFHDKMALFLSLLDDVTKHKNKKNDDEEMMTRRRVGLAVEYYMKGKKCNEAEAVGNIEEMMKEMVEELVHEYLKPSKVPRRFRRLMFEHAKITNFNGFITETCSAAATTANQMLTTAMETPV</sequence>
<evidence type="ECO:0000259" key="5">
    <source>
        <dbReference type="Pfam" id="PF03936"/>
    </source>
</evidence>
<dbReference type="InterPro" id="IPR005630">
    <property type="entry name" value="Terpene_synthase_metal-bd"/>
</dbReference>
<dbReference type="SFLD" id="SFLDG01605">
    <property type="entry name" value="Terpene_Cyclase_Like_1_N-term"/>
    <property type="match status" value="1"/>
</dbReference>
<dbReference type="GeneID" id="120253209"/>
<dbReference type="Gene3D" id="1.50.10.160">
    <property type="match status" value="1"/>
</dbReference>
<name>A0AB40ARU2_DIOCR</name>